<evidence type="ECO:0000313" key="1">
    <source>
        <dbReference type="EMBL" id="MEQ2170724.1"/>
    </source>
</evidence>
<evidence type="ECO:0000313" key="2">
    <source>
        <dbReference type="Proteomes" id="UP001476798"/>
    </source>
</evidence>
<protein>
    <submittedName>
        <fullName evidence="1">Uncharacterized protein</fullName>
    </submittedName>
</protein>
<gene>
    <name evidence="1" type="ORF">GOODEAATRI_003323</name>
</gene>
<dbReference type="Proteomes" id="UP001476798">
    <property type="component" value="Unassembled WGS sequence"/>
</dbReference>
<keyword evidence="2" id="KW-1185">Reference proteome</keyword>
<accession>A0ABV0NH39</accession>
<organism evidence="1 2">
    <name type="scientific">Goodea atripinnis</name>
    <dbReference type="NCBI Taxonomy" id="208336"/>
    <lineage>
        <taxon>Eukaryota</taxon>
        <taxon>Metazoa</taxon>
        <taxon>Chordata</taxon>
        <taxon>Craniata</taxon>
        <taxon>Vertebrata</taxon>
        <taxon>Euteleostomi</taxon>
        <taxon>Actinopterygii</taxon>
        <taxon>Neopterygii</taxon>
        <taxon>Teleostei</taxon>
        <taxon>Neoteleostei</taxon>
        <taxon>Acanthomorphata</taxon>
        <taxon>Ovalentaria</taxon>
        <taxon>Atherinomorphae</taxon>
        <taxon>Cyprinodontiformes</taxon>
        <taxon>Goodeidae</taxon>
        <taxon>Goodea</taxon>
    </lineage>
</organism>
<sequence>MQDNLSLRLECSWEEEESDERDVDGAVDRLPFMPPVSATLTGVGVIGQENGNTLESFPVFYRKAFLLQGNNIATNAGAQESDQNLKYIVKEIE</sequence>
<dbReference type="EMBL" id="JAHRIO010040107">
    <property type="protein sequence ID" value="MEQ2170724.1"/>
    <property type="molecule type" value="Genomic_DNA"/>
</dbReference>
<reference evidence="1 2" key="1">
    <citation type="submission" date="2021-06" db="EMBL/GenBank/DDBJ databases">
        <authorList>
            <person name="Palmer J.M."/>
        </authorList>
    </citation>
    <scope>NUCLEOTIDE SEQUENCE [LARGE SCALE GENOMIC DNA]</scope>
    <source>
        <strain evidence="1 2">GA_2019</strain>
        <tissue evidence="1">Muscle</tissue>
    </source>
</reference>
<name>A0ABV0NH39_9TELE</name>
<proteinExistence type="predicted"/>
<comment type="caution">
    <text evidence="1">The sequence shown here is derived from an EMBL/GenBank/DDBJ whole genome shotgun (WGS) entry which is preliminary data.</text>
</comment>